<protein>
    <submittedName>
        <fullName evidence="3">Uncharacterized protein</fullName>
    </submittedName>
</protein>
<organism evidence="3">
    <name type="scientific">Leucothrix mucor</name>
    <dbReference type="NCBI Taxonomy" id="45248"/>
    <lineage>
        <taxon>Bacteria</taxon>
        <taxon>Pseudomonadati</taxon>
        <taxon>Pseudomonadota</taxon>
        <taxon>Gammaproteobacteria</taxon>
        <taxon>Thiotrichales</taxon>
        <taxon>Thiotrichaceae</taxon>
        <taxon>Leucothrix</taxon>
    </lineage>
</organism>
<keyword evidence="2" id="KW-1133">Transmembrane helix</keyword>
<feature type="transmembrane region" description="Helical" evidence="2">
    <location>
        <begin position="12"/>
        <end position="35"/>
    </location>
</feature>
<keyword evidence="2" id="KW-0472">Membrane</keyword>
<comment type="caution">
    <text evidence="3">The sequence shown here is derived from an EMBL/GenBank/DDBJ whole genome shotgun (WGS) entry which is preliminary data.</text>
</comment>
<dbReference type="Proteomes" id="UP000885750">
    <property type="component" value="Unassembled WGS sequence"/>
</dbReference>
<dbReference type="AlphaFoldDB" id="A0A7V2WVQ5"/>
<sequence length="511" mass="55500">MKIKYRSTKEKYCSFLKSVITISLMSTISNVYAGFEAHPVPETSVTVNVHNTKNNVYYSRSDAFSSPINIQFRGSCDKGWLTSFGLELGGAHYSFPGITGGKKSISGDNGVAWAIHSMTGQQVLPANNASLIQACNARLNGNTNLNFDSTFINVKTIPLRLNYTCRKRVGLGKLESTKSSVVDNLELSVRCMASNYVAPAKEVPTVVNKVQFRIDKQVTLGGACKVNLKGALNTNKPNQQIRFRYEHIDHSFNKRLSKIHQVTTDQQGYTNFSHEYSVANGPGKERGKMRIIGVSHKFQSAQHSYVMNCNNGAPGGLQQAGKGTVKLKAKPVKNSNKPFGHQICPTKIKFTGTIKAGSDFSGKAVFVGQSLADVQVKNFSIKKGQTKRLTRVRTLKWSAPSTTTLSTGGGASTKLMTQKVMQGLNIVGNNSQNVIISVPRKPFKVACTKASVQPGLQIQNGGLTTFPSHTGGGAPTDIQGKQQTKSPAIPSKPGSKKKRSDKKKKRNKPKS</sequence>
<evidence type="ECO:0000313" key="3">
    <source>
        <dbReference type="EMBL" id="HFC93080.1"/>
    </source>
</evidence>
<name>A0A7V2WVQ5_LEUMU</name>
<feature type="compositionally biased region" description="Polar residues" evidence="1">
    <location>
        <begin position="457"/>
        <end position="468"/>
    </location>
</feature>
<accession>A0A7V2WVQ5</accession>
<keyword evidence="2" id="KW-0812">Transmembrane</keyword>
<evidence type="ECO:0000256" key="1">
    <source>
        <dbReference type="SAM" id="MobiDB-lite"/>
    </source>
</evidence>
<gene>
    <name evidence="3" type="ORF">ENJ51_09740</name>
</gene>
<feature type="region of interest" description="Disordered" evidence="1">
    <location>
        <begin position="457"/>
        <end position="511"/>
    </location>
</feature>
<reference evidence="3" key="1">
    <citation type="journal article" date="2020" name="mSystems">
        <title>Genome- and Community-Level Interaction Insights into Carbon Utilization and Element Cycling Functions of Hydrothermarchaeota in Hydrothermal Sediment.</title>
        <authorList>
            <person name="Zhou Z."/>
            <person name="Liu Y."/>
            <person name="Xu W."/>
            <person name="Pan J."/>
            <person name="Luo Z.H."/>
            <person name="Li M."/>
        </authorList>
    </citation>
    <scope>NUCLEOTIDE SEQUENCE [LARGE SCALE GENOMIC DNA]</scope>
    <source>
        <strain evidence="3">HyVt-493</strain>
    </source>
</reference>
<evidence type="ECO:0000256" key="2">
    <source>
        <dbReference type="SAM" id="Phobius"/>
    </source>
</evidence>
<feature type="compositionally biased region" description="Basic residues" evidence="1">
    <location>
        <begin position="494"/>
        <end position="511"/>
    </location>
</feature>
<proteinExistence type="predicted"/>
<dbReference type="EMBL" id="DRMS01000365">
    <property type="protein sequence ID" value="HFC93080.1"/>
    <property type="molecule type" value="Genomic_DNA"/>
</dbReference>